<dbReference type="EMBL" id="JBHLXP010000001">
    <property type="protein sequence ID" value="MFC0046944.1"/>
    <property type="molecule type" value="Genomic_DNA"/>
</dbReference>
<organism evidence="2 3">
    <name type="scientific">Rheinheimera tilapiae</name>
    <dbReference type="NCBI Taxonomy" id="875043"/>
    <lineage>
        <taxon>Bacteria</taxon>
        <taxon>Pseudomonadati</taxon>
        <taxon>Pseudomonadota</taxon>
        <taxon>Gammaproteobacteria</taxon>
        <taxon>Chromatiales</taxon>
        <taxon>Chromatiaceae</taxon>
        <taxon>Rheinheimera</taxon>
    </lineage>
</organism>
<keyword evidence="3" id="KW-1185">Reference proteome</keyword>
<evidence type="ECO:0000256" key="1">
    <source>
        <dbReference type="SAM" id="SignalP"/>
    </source>
</evidence>
<gene>
    <name evidence="2" type="ORF">ACFFJP_01410</name>
</gene>
<feature type="chain" id="PRO_5045729955" description="Secreted protein" evidence="1">
    <location>
        <begin position="28"/>
        <end position="127"/>
    </location>
</feature>
<evidence type="ECO:0000313" key="2">
    <source>
        <dbReference type="EMBL" id="MFC0046944.1"/>
    </source>
</evidence>
<evidence type="ECO:0000313" key="3">
    <source>
        <dbReference type="Proteomes" id="UP001589813"/>
    </source>
</evidence>
<evidence type="ECO:0008006" key="4">
    <source>
        <dbReference type="Google" id="ProtNLM"/>
    </source>
</evidence>
<keyword evidence="1" id="KW-0732">Signal</keyword>
<sequence>MKLLTHTPTLLAGLFALGLMNIGTAHAAEQQHSYSNSGYCQLAAKGTSAYQRNVLAAYAGKLGYAPSQRECRSLQQQRAVTTPVFELGSAIKQFEQGSVRKLPHATVEKLKTLDSSRQQQWFDLVAG</sequence>
<comment type="caution">
    <text evidence="2">The sequence shown here is derived from an EMBL/GenBank/DDBJ whole genome shotgun (WGS) entry which is preliminary data.</text>
</comment>
<feature type="signal peptide" evidence="1">
    <location>
        <begin position="1"/>
        <end position="27"/>
    </location>
</feature>
<name>A0ABV6B983_9GAMM</name>
<reference evidence="2 3" key="1">
    <citation type="submission" date="2024-09" db="EMBL/GenBank/DDBJ databases">
        <authorList>
            <person name="Sun Q."/>
            <person name="Mori K."/>
        </authorList>
    </citation>
    <scope>NUCLEOTIDE SEQUENCE [LARGE SCALE GENOMIC DNA]</scope>
    <source>
        <strain evidence="2 3">KCTC 23315</strain>
    </source>
</reference>
<dbReference type="RefSeq" id="WP_377239683.1">
    <property type="nucleotide sequence ID" value="NZ_JBHLXP010000001.1"/>
</dbReference>
<proteinExistence type="predicted"/>
<protein>
    <recommendedName>
        <fullName evidence="4">Secreted protein</fullName>
    </recommendedName>
</protein>
<dbReference type="Proteomes" id="UP001589813">
    <property type="component" value="Unassembled WGS sequence"/>
</dbReference>
<accession>A0ABV6B983</accession>